<dbReference type="Proteomes" id="UP000823399">
    <property type="component" value="Unassembled WGS sequence"/>
</dbReference>
<evidence type="ECO:0000313" key="1">
    <source>
        <dbReference type="EMBL" id="KAG2095147.1"/>
    </source>
</evidence>
<protein>
    <submittedName>
        <fullName evidence="1">Uncharacterized protein</fullName>
    </submittedName>
</protein>
<dbReference type="RefSeq" id="XP_041287765.1">
    <property type="nucleotide sequence ID" value="XM_041429631.1"/>
</dbReference>
<gene>
    <name evidence="1" type="ORF">F5147DRAFT_404898</name>
</gene>
<evidence type="ECO:0000313" key="2">
    <source>
        <dbReference type="Proteomes" id="UP000823399"/>
    </source>
</evidence>
<reference evidence="1" key="1">
    <citation type="journal article" date="2020" name="New Phytol.">
        <title>Comparative genomics reveals dynamic genome evolution in host specialist ectomycorrhizal fungi.</title>
        <authorList>
            <person name="Lofgren L.A."/>
            <person name="Nguyen N.H."/>
            <person name="Vilgalys R."/>
            <person name="Ruytinx J."/>
            <person name="Liao H.L."/>
            <person name="Branco S."/>
            <person name="Kuo A."/>
            <person name="LaButti K."/>
            <person name="Lipzen A."/>
            <person name="Andreopoulos W."/>
            <person name="Pangilinan J."/>
            <person name="Riley R."/>
            <person name="Hundley H."/>
            <person name="Na H."/>
            <person name="Barry K."/>
            <person name="Grigoriev I.V."/>
            <person name="Stajich J.E."/>
            <person name="Kennedy P.G."/>
        </authorList>
    </citation>
    <scope>NUCLEOTIDE SEQUENCE</scope>
    <source>
        <strain evidence="1">FC423</strain>
    </source>
</reference>
<accession>A0A9P7EWR4</accession>
<dbReference type="AlphaFoldDB" id="A0A9P7EWR4"/>
<name>A0A9P7EWR4_9AGAM</name>
<dbReference type="EMBL" id="JABBWM010000076">
    <property type="protein sequence ID" value="KAG2095147.1"/>
    <property type="molecule type" value="Genomic_DNA"/>
</dbReference>
<organism evidence="1 2">
    <name type="scientific">Suillus discolor</name>
    <dbReference type="NCBI Taxonomy" id="1912936"/>
    <lineage>
        <taxon>Eukaryota</taxon>
        <taxon>Fungi</taxon>
        <taxon>Dikarya</taxon>
        <taxon>Basidiomycota</taxon>
        <taxon>Agaricomycotina</taxon>
        <taxon>Agaricomycetes</taxon>
        <taxon>Agaricomycetidae</taxon>
        <taxon>Boletales</taxon>
        <taxon>Suillineae</taxon>
        <taxon>Suillaceae</taxon>
        <taxon>Suillus</taxon>
    </lineage>
</organism>
<dbReference type="GeneID" id="64691890"/>
<proteinExistence type="predicted"/>
<comment type="caution">
    <text evidence="1">The sequence shown here is derived from an EMBL/GenBank/DDBJ whole genome shotgun (WGS) entry which is preliminary data.</text>
</comment>
<sequence>MGPSSWPRVALLLFLTPQKEQICHTVISTRIVARTKSPTALAYSAQNSIYNLYLITRTLSKTGGTRIYLAKILLEATTSASYVVHKL</sequence>
<keyword evidence="2" id="KW-1185">Reference proteome</keyword>